<evidence type="ECO:0000313" key="13">
    <source>
        <dbReference type="Proteomes" id="UP000240481"/>
    </source>
</evidence>
<dbReference type="PIRSF" id="PIRSF005572">
    <property type="entry name" value="NifS"/>
    <property type="match status" value="1"/>
</dbReference>
<dbReference type="SUPFAM" id="SSF53383">
    <property type="entry name" value="PLP-dependent transferases"/>
    <property type="match status" value="1"/>
</dbReference>
<proteinExistence type="inferred from homology"/>
<dbReference type="InterPro" id="IPR015421">
    <property type="entry name" value="PyrdxlP-dep_Trfase_major"/>
</dbReference>
<dbReference type="EC" id="2.8.1.7" evidence="3 10"/>
<keyword evidence="6 10" id="KW-0663">Pyridoxal phosphate</keyword>
<dbReference type="InterPro" id="IPR015424">
    <property type="entry name" value="PyrdxlP-dep_Trfase"/>
</dbReference>
<comment type="function">
    <text evidence="10">Catalyzes the removal of elemental sulfur and selenium atoms from L-cysteine, L-cystine, L-selenocysteine, and L-selenocystine to produce L-alanine.</text>
</comment>
<evidence type="ECO:0000256" key="9">
    <source>
        <dbReference type="RuleBase" id="RU004504"/>
    </source>
</evidence>
<dbReference type="PROSITE" id="PS00595">
    <property type="entry name" value="AA_TRANSFER_CLASS_5"/>
    <property type="match status" value="1"/>
</dbReference>
<dbReference type="EMBL" id="PYLZ01000004">
    <property type="protein sequence ID" value="PSW24925.1"/>
    <property type="molecule type" value="Genomic_DNA"/>
</dbReference>
<reference evidence="12 13" key="1">
    <citation type="submission" date="2018-01" db="EMBL/GenBank/DDBJ databases">
        <title>Whole genome sequencing of Histamine producing bacteria.</title>
        <authorList>
            <person name="Butler K."/>
        </authorList>
    </citation>
    <scope>NUCLEOTIDE SEQUENCE [LARGE SCALE GENOMIC DNA]</scope>
    <source>
        <strain evidence="12 13">DSM 24669</strain>
    </source>
</reference>
<evidence type="ECO:0000259" key="11">
    <source>
        <dbReference type="Pfam" id="PF00266"/>
    </source>
</evidence>
<dbReference type="GO" id="GO:0006534">
    <property type="term" value="P:cysteine metabolic process"/>
    <property type="evidence" value="ECO:0007669"/>
    <property type="project" value="UniProtKB-UniRule"/>
</dbReference>
<feature type="domain" description="Aminotransferase class V" evidence="11">
    <location>
        <begin position="29"/>
        <end position="398"/>
    </location>
</feature>
<dbReference type="Proteomes" id="UP000240481">
    <property type="component" value="Unassembled WGS sequence"/>
</dbReference>
<dbReference type="InterPro" id="IPR016454">
    <property type="entry name" value="Cysteine_dSase"/>
</dbReference>
<dbReference type="GO" id="GO:0030170">
    <property type="term" value="F:pyridoxal phosphate binding"/>
    <property type="evidence" value="ECO:0007669"/>
    <property type="project" value="UniProtKB-UniRule"/>
</dbReference>
<comment type="caution">
    <text evidence="12">The sequence shown here is derived from an EMBL/GenBank/DDBJ whole genome shotgun (WGS) entry which is preliminary data.</text>
</comment>
<dbReference type="AlphaFoldDB" id="A0A2T3P870"/>
<sequence length="410" mass="45135">MCDHTVIKSPWVDDFPALKTEVYQKTLRYLDTAATAQTPNVVIERMTRFYQNDYASVHRGIHYLSAKATQDMEDVRLQVSGFIGANSPNNVVFTKGATEAINLVANSYLRPLLSKGDEIIVTEMEHHANLVPWQLLSASCGVTIKVWRLNQDNRLEMRALQSLITARTRLIAVTHVSNVLGTVNPIKAIISYAHNHNVPVLVDGAQAVMHQAVDVTGLDCDFYVFSAHKLYGPTGTGVLYAKGCHLDNMVPWEGGGAMIEQVTLPNGTTYGEAPWRFEAGTPNIAGILGLGAAIEYIEAVGLEKIAQYERQVMTYLLDCLVQVDDIEIYGCDDSREGVVAFNLTGHHAFDVGAFLDRYGVAIRTGHHCAMPLIEKLGQSAVCRASIGMYTQSSDIDVLVQGLRRITQLLR</sequence>
<gene>
    <name evidence="12" type="ORF">C9I94_08925</name>
</gene>
<evidence type="ECO:0000256" key="6">
    <source>
        <dbReference type="ARBA" id="ARBA00022898"/>
    </source>
</evidence>
<evidence type="ECO:0000256" key="5">
    <source>
        <dbReference type="ARBA" id="ARBA00022679"/>
    </source>
</evidence>
<dbReference type="CDD" id="cd06453">
    <property type="entry name" value="SufS_like"/>
    <property type="match status" value="1"/>
</dbReference>
<keyword evidence="4" id="KW-0963">Cytoplasm</keyword>
<comment type="similarity">
    <text evidence="2 10">Belongs to the class-V pyridoxal-phosphate-dependent aminotransferase family. Csd subfamily.</text>
</comment>
<evidence type="ECO:0000256" key="2">
    <source>
        <dbReference type="ARBA" id="ARBA00010447"/>
    </source>
</evidence>
<evidence type="ECO:0000256" key="4">
    <source>
        <dbReference type="ARBA" id="ARBA00022490"/>
    </source>
</evidence>
<dbReference type="InterPro" id="IPR015422">
    <property type="entry name" value="PyrdxlP-dep_Trfase_small"/>
</dbReference>
<keyword evidence="13" id="KW-1185">Reference proteome</keyword>
<dbReference type="Pfam" id="PF00266">
    <property type="entry name" value="Aminotran_5"/>
    <property type="match status" value="1"/>
</dbReference>
<dbReference type="OrthoDB" id="9808002at2"/>
<evidence type="ECO:0000256" key="8">
    <source>
        <dbReference type="ARBA" id="ARBA00050776"/>
    </source>
</evidence>
<dbReference type="PANTHER" id="PTHR43586:SF25">
    <property type="entry name" value="CYSTEINE DESULFURASE"/>
    <property type="match status" value="1"/>
</dbReference>
<comment type="cofactor">
    <cofactor evidence="1 9">
        <name>pyridoxal 5'-phosphate</name>
        <dbReference type="ChEBI" id="CHEBI:597326"/>
    </cofactor>
</comment>
<evidence type="ECO:0000256" key="7">
    <source>
        <dbReference type="ARBA" id="ARBA00023239"/>
    </source>
</evidence>
<comment type="catalytic activity">
    <reaction evidence="8 10">
        <text>(sulfur carrier)-H + L-cysteine = (sulfur carrier)-SH + L-alanine</text>
        <dbReference type="Rhea" id="RHEA:43892"/>
        <dbReference type="Rhea" id="RHEA-COMP:14737"/>
        <dbReference type="Rhea" id="RHEA-COMP:14739"/>
        <dbReference type="ChEBI" id="CHEBI:29917"/>
        <dbReference type="ChEBI" id="CHEBI:35235"/>
        <dbReference type="ChEBI" id="CHEBI:57972"/>
        <dbReference type="ChEBI" id="CHEBI:64428"/>
        <dbReference type="EC" id="2.8.1.7"/>
    </reaction>
</comment>
<evidence type="ECO:0000313" key="12">
    <source>
        <dbReference type="EMBL" id="PSW24925.1"/>
    </source>
</evidence>
<dbReference type="InterPro" id="IPR000192">
    <property type="entry name" value="Aminotrans_V_dom"/>
</dbReference>
<keyword evidence="5 10" id="KW-0808">Transferase</keyword>
<dbReference type="RefSeq" id="WP_107302656.1">
    <property type="nucleotide sequence ID" value="NZ_AP024853.1"/>
</dbReference>
<organism evidence="12 13">
    <name type="scientific">Photobacterium swingsii</name>
    <dbReference type="NCBI Taxonomy" id="680026"/>
    <lineage>
        <taxon>Bacteria</taxon>
        <taxon>Pseudomonadati</taxon>
        <taxon>Pseudomonadota</taxon>
        <taxon>Gammaproteobacteria</taxon>
        <taxon>Vibrionales</taxon>
        <taxon>Vibrionaceae</taxon>
        <taxon>Photobacterium</taxon>
    </lineage>
</organism>
<evidence type="ECO:0000256" key="10">
    <source>
        <dbReference type="RuleBase" id="RU004506"/>
    </source>
</evidence>
<dbReference type="PANTHER" id="PTHR43586">
    <property type="entry name" value="CYSTEINE DESULFURASE"/>
    <property type="match status" value="1"/>
</dbReference>
<evidence type="ECO:0000256" key="3">
    <source>
        <dbReference type="ARBA" id="ARBA00012239"/>
    </source>
</evidence>
<accession>A0A2T3P870</accession>
<protein>
    <recommendedName>
        <fullName evidence="3 10">Cysteine desulfurase</fullName>
        <ecNumber evidence="3 10">2.8.1.7</ecNumber>
    </recommendedName>
</protein>
<keyword evidence="7" id="KW-0456">Lyase</keyword>
<evidence type="ECO:0000256" key="1">
    <source>
        <dbReference type="ARBA" id="ARBA00001933"/>
    </source>
</evidence>
<dbReference type="GO" id="GO:0031071">
    <property type="term" value="F:cysteine desulfurase activity"/>
    <property type="evidence" value="ECO:0007669"/>
    <property type="project" value="UniProtKB-UniRule"/>
</dbReference>
<dbReference type="NCBIfam" id="TIGR01979">
    <property type="entry name" value="sufS"/>
    <property type="match status" value="1"/>
</dbReference>
<dbReference type="Gene3D" id="3.40.640.10">
    <property type="entry name" value="Type I PLP-dependent aspartate aminotransferase-like (Major domain)"/>
    <property type="match status" value="1"/>
</dbReference>
<dbReference type="InterPro" id="IPR020578">
    <property type="entry name" value="Aminotrans_V_PyrdxlP_BS"/>
</dbReference>
<dbReference type="GO" id="GO:0016829">
    <property type="term" value="F:lyase activity"/>
    <property type="evidence" value="ECO:0007669"/>
    <property type="project" value="UniProtKB-KW"/>
</dbReference>
<name>A0A2T3P870_9GAMM</name>
<dbReference type="InterPro" id="IPR010970">
    <property type="entry name" value="Cys_dSase_SufS"/>
</dbReference>
<dbReference type="Gene3D" id="3.90.1150.10">
    <property type="entry name" value="Aspartate Aminotransferase, domain 1"/>
    <property type="match status" value="1"/>
</dbReference>